<keyword evidence="2" id="KW-1185">Reference proteome</keyword>
<dbReference type="EMBL" id="BAHC01000141">
    <property type="protein sequence ID" value="GAB91699.1"/>
    <property type="molecule type" value="Genomic_DNA"/>
</dbReference>
<accession>K6WYR6</accession>
<sequence length="68" mass="7092">MSCHKGTYHYESPEKVSVANYVDYHEVGATVVVDTSGAALKPVLGVVDVGSGIPSDVTGARSLAVMLR</sequence>
<proteinExistence type="predicted"/>
<reference evidence="1 2" key="1">
    <citation type="submission" date="2012-08" db="EMBL/GenBank/DDBJ databases">
        <title>Whole genome shotgun sequence of Gordonia rhizosphera NBRC 16068.</title>
        <authorList>
            <person name="Takarada H."/>
            <person name="Isaki S."/>
            <person name="Hosoyama A."/>
            <person name="Tsuchikane K."/>
            <person name="Katsumata H."/>
            <person name="Baba S."/>
            <person name="Ohji S."/>
            <person name="Yamazaki S."/>
            <person name="Fujita N."/>
        </authorList>
    </citation>
    <scope>NUCLEOTIDE SEQUENCE [LARGE SCALE GENOMIC DNA]</scope>
    <source>
        <strain evidence="1 2">NBRC 16068</strain>
    </source>
</reference>
<organism evidence="1 2">
    <name type="scientific">Gordonia rhizosphera NBRC 16068</name>
    <dbReference type="NCBI Taxonomy" id="1108045"/>
    <lineage>
        <taxon>Bacteria</taxon>
        <taxon>Bacillati</taxon>
        <taxon>Actinomycetota</taxon>
        <taxon>Actinomycetes</taxon>
        <taxon>Mycobacteriales</taxon>
        <taxon>Gordoniaceae</taxon>
        <taxon>Gordonia</taxon>
    </lineage>
</organism>
<evidence type="ECO:0000313" key="2">
    <source>
        <dbReference type="Proteomes" id="UP000008363"/>
    </source>
</evidence>
<protein>
    <submittedName>
        <fullName evidence="1">Uncharacterized protein</fullName>
    </submittedName>
</protein>
<comment type="caution">
    <text evidence="1">The sequence shown here is derived from an EMBL/GenBank/DDBJ whole genome shotgun (WGS) entry which is preliminary data.</text>
</comment>
<dbReference type="AlphaFoldDB" id="K6WYR6"/>
<dbReference type="STRING" id="1108045.GORHZ_141_00740"/>
<evidence type="ECO:0000313" key="1">
    <source>
        <dbReference type="EMBL" id="GAB91699.1"/>
    </source>
</evidence>
<gene>
    <name evidence="1" type="ORF">GORHZ_141_00740</name>
</gene>
<dbReference type="Proteomes" id="UP000008363">
    <property type="component" value="Unassembled WGS sequence"/>
</dbReference>
<name>K6WYR6_9ACTN</name>